<organism evidence="1">
    <name type="scientific">hydrothermal vent metagenome</name>
    <dbReference type="NCBI Taxonomy" id="652676"/>
    <lineage>
        <taxon>unclassified sequences</taxon>
        <taxon>metagenomes</taxon>
        <taxon>ecological metagenomes</taxon>
    </lineage>
</organism>
<proteinExistence type="predicted"/>
<gene>
    <name evidence="1" type="ORF">MNBD_GAMMA11-3413</name>
</gene>
<reference evidence="1" key="1">
    <citation type="submission" date="2018-06" db="EMBL/GenBank/DDBJ databases">
        <authorList>
            <person name="Zhirakovskaya E."/>
        </authorList>
    </citation>
    <scope>NUCLEOTIDE SEQUENCE</scope>
</reference>
<dbReference type="AlphaFoldDB" id="A0A3B0X797"/>
<sequence length="114" mass="13343">MIKREVVMPVELVEEISAIVHKEGYTALKDVFPYNDLPPVVFLSREEAEALIVLAVIEKKKAWLKYPDYDDESPDYNEKHEEMFDDVKMGIYEKTIYYVESAFKKDEFSDVIKG</sequence>
<protein>
    <submittedName>
        <fullName evidence="1">Uncharacterized protein</fullName>
    </submittedName>
</protein>
<evidence type="ECO:0000313" key="1">
    <source>
        <dbReference type="EMBL" id="VAW60450.1"/>
    </source>
</evidence>
<name>A0A3B0X797_9ZZZZ</name>
<accession>A0A3B0X797</accession>
<dbReference type="EMBL" id="UOFG01000124">
    <property type="protein sequence ID" value="VAW60450.1"/>
    <property type="molecule type" value="Genomic_DNA"/>
</dbReference>